<organism evidence="1">
    <name type="scientific">Vibrio tasmaniensis</name>
    <dbReference type="NCBI Taxonomy" id="212663"/>
    <lineage>
        <taxon>Bacteria</taxon>
        <taxon>Pseudomonadati</taxon>
        <taxon>Pseudomonadota</taxon>
        <taxon>Gammaproteobacteria</taxon>
        <taxon>Vibrionales</taxon>
        <taxon>Vibrionaceae</taxon>
        <taxon>Vibrio</taxon>
    </lineage>
</organism>
<protein>
    <recommendedName>
        <fullName evidence="2">Mobilization protein</fullName>
    </recommendedName>
</protein>
<evidence type="ECO:0000313" key="1">
    <source>
        <dbReference type="EMBL" id="AKN36214.1"/>
    </source>
</evidence>
<reference evidence="1" key="1">
    <citation type="journal article" date="2015" name="MBio">
        <title>Eco-Evolutionary Dynamics of Episomes among Ecologically Cohesive Bacterial Populations.</title>
        <authorList>
            <person name="Xue H."/>
            <person name="Cordero O.X."/>
            <person name="Camas F.M."/>
            <person name="Trimble W."/>
            <person name="Meyer F."/>
            <person name="Guglielmini J."/>
            <person name="Rocha E.P."/>
            <person name="Polz M.F."/>
        </authorList>
    </citation>
    <scope>NUCLEOTIDE SEQUENCE</scope>
    <source>
        <strain evidence="1">FF_249</strain>
    </source>
</reference>
<proteinExistence type="predicted"/>
<sequence>MTELETQLLSAFEDLEKEHEKRHQDFVTAYNGLVKMFDATSLENKKLHLSVSHLTEQVQSLNAQLQRLEKRYNTNR</sequence>
<name>A0A0H3ZQM6_9VIBR</name>
<evidence type="ECO:0008006" key="2">
    <source>
        <dbReference type="Google" id="ProtNLM"/>
    </source>
</evidence>
<dbReference type="NCBIfam" id="NF033829">
    <property type="entry name" value="plas_excl_MbeD"/>
    <property type="match status" value="1"/>
</dbReference>
<dbReference type="InterPro" id="IPR006983">
    <property type="entry name" value="MbeD_MobD"/>
</dbReference>
<dbReference type="Pfam" id="PF04899">
    <property type="entry name" value="MbeD_MobD"/>
    <property type="match status" value="1"/>
</dbReference>
<accession>A0A0H3ZQM6</accession>
<dbReference type="AlphaFoldDB" id="A0A0H3ZQM6"/>
<dbReference type="EMBL" id="KP795477">
    <property type="protein sequence ID" value="AKN36214.1"/>
    <property type="molecule type" value="Genomic_DNA"/>
</dbReference>